<dbReference type="SUPFAM" id="SSF52540">
    <property type="entry name" value="P-loop containing nucleoside triphosphate hydrolases"/>
    <property type="match status" value="1"/>
</dbReference>
<reference evidence="4 5" key="1">
    <citation type="submission" date="2016-09" db="EMBL/GenBank/DDBJ databases">
        <title>Complete genome of Desulfosporosinus sp. OL.</title>
        <authorList>
            <person name="Mardanov A."/>
            <person name="Beletsky A."/>
            <person name="Panova A."/>
            <person name="Karnachuk O."/>
            <person name="Ravin N."/>
        </authorList>
    </citation>
    <scope>NUCLEOTIDE SEQUENCE [LARGE SCALE GENOMIC DNA]</scope>
    <source>
        <strain evidence="4 5">OL</strain>
    </source>
</reference>
<feature type="domain" description="Sigma-54 factor interaction" evidence="3">
    <location>
        <begin position="1"/>
        <end position="75"/>
    </location>
</feature>
<accession>A0A1Q8QUJ2</accession>
<dbReference type="Gene3D" id="3.40.50.300">
    <property type="entry name" value="P-loop containing nucleotide triphosphate hydrolases"/>
    <property type="match status" value="1"/>
</dbReference>
<keyword evidence="1" id="KW-0547">Nucleotide-binding</keyword>
<keyword evidence="5" id="KW-1185">Reference proteome</keyword>
<evidence type="ECO:0000313" key="5">
    <source>
        <dbReference type="Proteomes" id="UP000186102"/>
    </source>
</evidence>
<gene>
    <name evidence="4" type="ORF">DSOL_2857</name>
</gene>
<dbReference type="Proteomes" id="UP000186102">
    <property type="component" value="Unassembled WGS sequence"/>
</dbReference>
<dbReference type="EMBL" id="MLBF01000021">
    <property type="protein sequence ID" value="OLN30970.1"/>
    <property type="molecule type" value="Genomic_DNA"/>
</dbReference>
<name>A0A1Q8QUJ2_9FIRM</name>
<evidence type="ECO:0000256" key="1">
    <source>
        <dbReference type="ARBA" id="ARBA00022741"/>
    </source>
</evidence>
<dbReference type="PANTHER" id="PTHR32071">
    <property type="entry name" value="TRANSCRIPTIONAL REGULATORY PROTEIN"/>
    <property type="match status" value="1"/>
</dbReference>
<dbReference type="InterPro" id="IPR027417">
    <property type="entry name" value="P-loop_NTPase"/>
</dbReference>
<dbReference type="GO" id="GO:0006355">
    <property type="term" value="P:regulation of DNA-templated transcription"/>
    <property type="evidence" value="ECO:0007669"/>
    <property type="project" value="InterPro"/>
</dbReference>
<dbReference type="InterPro" id="IPR002078">
    <property type="entry name" value="Sigma_54_int"/>
</dbReference>
<dbReference type="PROSITE" id="PS50045">
    <property type="entry name" value="SIGMA54_INTERACT_4"/>
    <property type="match status" value="1"/>
</dbReference>
<evidence type="ECO:0000256" key="2">
    <source>
        <dbReference type="ARBA" id="ARBA00022840"/>
    </source>
</evidence>
<protein>
    <submittedName>
        <fullName evidence="4">Nitrogenase (Molybdenum-iron)-specific transcriptional regulator NifA</fullName>
    </submittedName>
</protein>
<dbReference type="STRING" id="1888891.DSOL_2857"/>
<organism evidence="4 5">
    <name type="scientific">Desulfosporosinus metallidurans</name>
    <dbReference type="NCBI Taxonomy" id="1888891"/>
    <lineage>
        <taxon>Bacteria</taxon>
        <taxon>Bacillati</taxon>
        <taxon>Bacillota</taxon>
        <taxon>Clostridia</taxon>
        <taxon>Eubacteriales</taxon>
        <taxon>Desulfitobacteriaceae</taxon>
        <taxon>Desulfosporosinus</taxon>
    </lineage>
</organism>
<dbReference type="AlphaFoldDB" id="A0A1Q8QUJ2"/>
<evidence type="ECO:0000259" key="3">
    <source>
        <dbReference type="PROSITE" id="PS50045"/>
    </source>
</evidence>
<sequence>MSLTMQAKLLRVLQEKEFDRVGGTKTVKVDVRVIAATNRDLKSMIEKETFRQDLYYRLNIVPLHLPPLRERKDDLLAGH</sequence>
<dbReference type="Pfam" id="PF00158">
    <property type="entry name" value="Sigma54_activat"/>
    <property type="match status" value="1"/>
</dbReference>
<dbReference type="GO" id="GO:0005524">
    <property type="term" value="F:ATP binding"/>
    <property type="evidence" value="ECO:0007669"/>
    <property type="project" value="UniProtKB-KW"/>
</dbReference>
<proteinExistence type="predicted"/>
<keyword evidence="2" id="KW-0067">ATP-binding</keyword>
<evidence type="ECO:0000313" key="4">
    <source>
        <dbReference type="EMBL" id="OLN30970.1"/>
    </source>
</evidence>
<comment type="caution">
    <text evidence="4">The sequence shown here is derived from an EMBL/GenBank/DDBJ whole genome shotgun (WGS) entry which is preliminary data.</text>
</comment>